<dbReference type="InterPro" id="IPR036396">
    <property type="entry name" value="Cyt_P450_sf"/>
</dbReference>
<evidence type="ECO:0008006" key="8">
    <source>
        <dbReference type="Google" id="ProtNLM"/>
    </source>
</evidence>
<dbReference type="SUPFAM" id="SSF48264">
    <property type="entry name" value="Cytochrome P450"/>
    <property type="match status" value="1"/>
</dbReference>
<dbReference type="PANTHER" id="PTHR24302:SF15">
    <property type="entry name" value="FATTY-ACID PEROXYGENASE"/>
    <property type="match status" value="1"/>
</dbReference>
<comment type="similarity">
    <text evidence="1">Belongs to the cytochrome P450 family.</text>
</comment>
<evidence type="ECO:0000313" key="6">
    <source>
        <dbReference type="EMBL" id="GAA2456723.1"/>
    </source>
</evidence>
<gene>
    <name evidence="6" type="ORF">GCM10010191_90210</name>
</gene>
<evidence type="ECO:0000313" key="7">
    <source>
        <dbReference type="Proteomes" id="UP001501231"/>
    </source>
</evidence>
<evidence type="ECO:0000256" key="3">
    <source>
        <dbReference type="ARBA" id="ARBA00022723"/>
    </source>
</evidence>
<dbReference type="Gene3D" id="1.10.630.10">
    <property type="entry name" value="Cytochrome P450"/>
    <property type="match status" value="1"/>
</dbReference>
<protein>
    <recommendedName>
        <fullName evidence="8">Cytochrome P450</fullName>
    </recommendedName>
</protein>
<accession>A0ABN3KDT2</accession>
<evidence type="ECO:0000256" key="2">
    <source>
        <dbReference type="ARBA" id="ARBA00022617"/>
    </source>
</evidence>
<evidence type="ECO:0000256" key="5">
    <source>
        <dbReference type="ARBA" id="ARBA00023004"/>
    </source>
</evidence>
<dbReference type="InterPro" id="IPR002401">
    <property type="entry name" value="Cyt_P450_E_grp-I"/>
</dbReference>
<keyword evidence="5" id="KW-0408">Iron</keyword>
<keyword evidence="4" id="KW-0560">Oxidoreductase</keyword>
<dbReference type="PANTHER" id="PTHR24302">
    <property type="entry name" value="CYTOCHROME P450 FAMILY 3"/>
    <property type="match status" value="1"/>
</dbReference>
<organism evidence="6 7">
    <name type="scientific">Actinomadura vinacea</name>
    <dbReference type="NCBI Taxonomy" id="115336"/>
    <lineage>
        <taxon>Bacteria</taxon>
        <taxon>Bacillati</taxon>
        <taxon>Actinomycetota</taxon>
        <taxon>Actinomycetes</taxon>
        <taxon>Streptosporangiales</taxon>
        <taxon>Thermomonosporaceae</taxon>
        <taxon>Actinomadura</taxon>
    </lineage>
</organism>
<reference evidence="6 7" key="1">
    <citation type="journal article" date="2019" name="Int. J. Syst. Evol. Microbiol.">
        <title>The Global Catalogue of Microorganisms (GCM) 10K type strain sequencing project: providing services to taxonomists for standard genome sequencing and annotation.</title>
        <authorList>
            <consortium name="The Broad Institute Genomics Platform"/>
            <consortium name="The Broad Institute Genome Sequencing Center for Infectious Disease"/>
            <person name="Wu L."/>
            <person name="Ma J."/>
        </authorList>
    </citation>
    <scope>NUCLEOTIDE SEQUENCE [LARGE SCALE GENOMIC DNA]</scope>
    <source>
        <strain evidence="6 7">JCM 3325</strain>
    </source>
</reference>
<proteinExistence type="inferred from homology"/>
<dbReference type="InterPro" id="IPR050705">
    <property type="entry name" value="Cytochrome_P450_3A"/>
</dbReference>
<keyword evidence="3" id="KW-0479">Metal-binding</keyword>
<name>A0ABN3KDT2_9ACTN</name>
<evidence type="ECO:0000256" key="1">
    <source>
        <dbReference type="ARBA" id="ARBA00010617"/>
    </source>
</evidence>
<dbReference type="InterPro" id="IPR001128">
    <property type="entry name" value="Cyt_P450"/>
</dbReference>
<comment type="caution">
    <text evidence="6">The sequence shown here is derived from an EMBL/GenBank/DDBJ whole genome shotgun (WGS) entry which is preliminary data.</text>
</comment>
<evidence type="ECO:0000256" key="4">
    <source>
        <dbReference type="ARBA" id="ARBA00023002"/>
    </source>
</evidence>
<dbReference type="PRINTS" id="PR00463">
    <property type="entry name" value="EP450I"/>
</dbReference>
<dbReference type="Proteomes" id="UP001501231">
    <property type="component" value="Unassembled WGS sequence"/>
</dbReference>
<keyword evidence="2" id="KW-0349">Heme</keyword>
<sequence>MINVLRPTAAVAWFVAFAAHALHLWPRHREPLAAGDAAFAKAFAHEVRRFYPFAPFVGGLAARDLTWRGEPIPAGALVLLDVYGQHHDEALWPDPYSFDPHRFTGREIDPYALIPQGGGDPRTGHRCPGEKITVALLGALATRLARLRYDVPDQDMSISLRRVPARPNSGLVITGIPAGGVSLLGHGSHHGNDRP</sequence>
<keyword evidence="7" id="KW-1185">Reference proteome</keyword>
<dbReference type="EMBL" id="BAAARW010000045">
    <property type="protein sequence ID" value="GAA2456723.1"/>
    <property type="molecule type" value="Genomic_DNA"/>
</dbReference>
<dbReference type="Pfam" id="PF00067">
    <property type="entry name" value="p450"/>
    <property type="match status" value="1"/>
</dbReference>